<gene>
    <name evidence="8" type="primary">MED6</name>
    <name evidence="9" type="ORF">IE81DRAFT_290525</name>
</gene>
<evidence type="ECO:0000313" key="10">
    <source>
        <dbReference type="Proteomes" id="UP000245783"/>
    </source>
</evidence>
<name>A0A316VZF4_9BASI</name>
<evidence type="ECO:0000256" key="3">
    <source>
        <dbReference type="ARBA" id="ARBA00020634"/>
    </source>
</evidence>
<evidence type="ECO:0000256" key="8">
    <source>
        <dbReference type="RuleBase" id="RU364143"/>
    </source>
</evidence>
<dbReference type="InterPro" id="IPR007018">
    <property type="entry name" value="Mediator_Med6"/>
</dbReference>
<keyword evidence="10" id="KW-1185">Reference proteome</keyword>
<keyword evidence="8" id="KW-0010">Activator</keyword>
<sequence>MALPYNRPNAPAIFFRDPEYLANTGLTRLTALEYFSHSSFFDKRCTNEVLRMQNLARLGANAARRDPKELQLELRKFRGIEFVLAESLDGAETTASDLFIVHKRLREGSEDSQVKLLQVYFILSGDIMRAPDLYRLVGGRLVSVSSMVQPRGDLLRRHCETNLGAHCS</sequence>
<comment type="subcellular location">
    <subcellularLocation>
        <location evidence="1 8">Nucleus</location>
    </subcellularLocation>
</comment>
<keyword evidence="4 8" id="KW-0805">Transcription regulation</keyword>
<keyword evidence="5 8" id="KW-0804">Transcription</keyword>
<dbReference type="GO" id="GO:0006357">
    <property type="term" value="P:regulation of transcription by RNA polymerase II"/>
    <property type="evidence" value="ECO:0007669"/>
    <property type="project" value="InterPro"/>
</dbReference>
<dbReference type="Proteomes" id="UP000245783">
    <property type="component" value="Unassembled WGS sequence"/>
</dbReference>
<evidence type="ECO:0000256" key="7">
    <source>
        <dbReference type="ARBA" id="ARBA00031259"/>
    </source>
</evidence>
<dbReference type="Pfam" id="PF04934">
    <property type="entry name" value="Med6"/>
    <property type="match status" value="1"/>
</dbReference>
<evidence type="ECO:0000313" key="9">
    <source>
        <dbReference type="EMBL" id="PWN42288.1"/>
    </source>
</evidence>
<keyword evidence="6 8" id="KW-0539">Nucleus</keyword>
<dbReference type="GO" id="GO:0003712">
    <property type="term" value="F:transcription coregulator activity"/>
    <property type="evidence" value="ECO:0007669"/>
    <property type="project" value="InterPro"/>
</dbReference>
<proteinExistence type="inferred from homology"/>
<protein>
    <recommendedName>
        <fullName evidence="3 8">Mediator of RNA polymerase II transcription subunit 6</fullName>
    </recommendedName>
    <alternativeName>
        <fullName evidence="7 8">Mediator complex subunit 6</fullName>
    </alternativeName>
</protein>
<evidence type="ECO:0000256" key="1">
    <source>
        <dbReference type="ARBA" id="ARBA00004123"/>
    </source>
</evidence>
<dbReference type="PANTHER" id="PTHR13104">
    <property type="entry name" value="MED-6-RELATED"/>
    <property type="match status" value="1"/>
</dbReference>
<dbReference type="STRING" id="1522189.A0A316VZF4"/>
<accession>A0A316VZF4</accession>
<reference evidence="9 10" key="1">
    <citation type="journal article" date="2018" name="Mol. Biol. Evol.">
        <title>Broad Genomic Sampling Reveals a Smut Pathogenic Ancestry of the Fungal Clade Ustilaginomycotina.</title>
        <authorList>
            <person name="Kijpornyongpan T."/>
            <person name="Mondo S.J."/>
            <person name="Barry K."/>
            <person name="Sandor L."/>
            <person name="Lee J."/>
            <person name="Lipzen A."/>
            <person name="Pangilinan J."/>
            <person name="LaButti K."/>
            <person name="Hainaut M."/>
            <person name="Henrissat B."/>
            <person name="Grigoriev I.V."/>
            <person name="Spatafora J.W."/>
            <person name="Aime M.C."/>
        </authorList>
    </citation>
    <scope>NUCLEOTIDE SEQUENCE [LARGE SCALE GENOMIC DNA]</scope>
    <source>
        <strain evidence="9 10">MCA 4658</strain>
    </source>
</reference>
<evidence type="ECO:0000256" key="4">
    <source>
        <dbReference type="ARBA" id="ARBA00023015"/>
    </source>
</evidence>
<comment type="similarity">
    <text evidence="2 8">Belongs to the Mediator complex subunit 6 family.</text>
</comment>
<organism evidence="9 10">
    <name type="scientific">Ceraceosorus guamensis</name>
    <dbReference type="NCBI Taxonomy" id="1522189"/>
    <lineage>
        <taxon>Eukaryota</taxon>
        <taxon>Fungi</taxon>
        <taxon>Dikarya</taxon>
        <taxon>Basidiomycota</taxon>
        <taxon>Ustilaginomycotina</taxon>
        <taxon>Exobasidiomycetes</taxon>
        <taxon>Ceraceosorales</taxon>
        <taxon>Ceraceosoraceae</taxon>
        <taxon>Ceraceosorus</taxon>
    </lineage>
</organism>
<evidence type="ECO:0000256" key="5">
    <source>
        <dbReference type="ARBA" id="ARBA00023163"/>
    </source>
</evidence>
<dbReference type="AlphaFoldDB" id="A0A316VZF4"/>
<comment type="function">
    <text evidence="8">Component of the Mediator complex, a coactivator involved in the regulated transcription of nearly all RNA polymerase II-dependent genes. Mediator functions as a bridge to convey information from gene-specific regulatory proteins to the basal RNA polymerase II transcription machinery. Mediator is recruited to promoters by direct interactions with regulatory proteins and serves as a scaffold for the assembly of a functional preinitiation complex with RNA polymerase II and the general transcription factors.</text>
</comment>
<dbReference type="InterPro" id="IPR038566">
    <property type="entry name" value="Mediator_Med6_sf"/>
</dbReference>
<dbReference type="Gene3D" id="3.10.450.580">
    <property type="entry name" value="Mediator complex, subunit Med6"/>
    <property type="match status" value="1"/>
</dbReference>
<comment type="subunit">
    <text evidence="8">Component of the Mediator complex.</text>
</comment>
<evidence type="ECO:0000256" key="6">
    <source>
        <dbReference type="ARBA" id="ARBA00023242"/>
    </source>
</evidence>
<dbReference type="InParanoid" id="A0A316VZF4"/>
<evidence type="ECO:0000256" key="2">
    <source>
        <dbReference type="ARBA" id="ARBA00007526"/>
    </source>
</evidence>
<dbReference type="OrthoDB" id="344220at2759"/>
<dbReference type="EMBL" id="KZ819381">
    <property type="protein sequence ID" value="PWN42288.1"/>
    <property type="molecule type" value="Genomic_DNA"/>
</dbReference>
<dbReference type="GO" id="GO:0016592">
    <property type="term" value="C:mediator complex"/>
    <property type="evidence" value="ECO:0007669"/>
    <property type="project" value="InterPro"/>
</dbReference>
<dbReference type="FunCoup" id="A0A316VZF4">
    <property type="interactions" value="552"/>
</dbReference>